<feature type="compositionally biased region" description="Basic residues" evidence="1">
    <location>
        <begin position="89"/>
        <end position="98"/>
    </location>
</feature>
<dbReference type="Proteomes" id="UP000324222">
    <property type="component" value="Unassembled WGS sequence"/>
</dbReference>
<accession>A0A5B7FPE3</accession>
<evidence type="ECO:0000313" key="3">
    <source>
        <dbReference type="Proteomes" id="UP000324222"/>
    </source>
</evidence>
<dbReference type="EMBL" id="VSRR010007676">
    <property type="protein sequence ID" value="MPC47326.1"/>
    <property type="molecule type" value="Genomic_DNA"/>
</dbReference>
<comment type="caution">
    <text evidence="2">The sequence shown here is derived from an EMBL/GenBank/DDBJ whole genome shotgun (WGS) entry which is preliminary data.</text>
</comment>
<reference evidence="2 3" key="1">
    <citation type="submission" date="2019-05" db="EMBL/GenBank/DDBJ databases">
        <title>Another draft genome of Portunus trituberculatus and its Hox gene families provides insights of decapod evolution.</title>
        <authorList>
            <person name="Jeong J.-H."/>
            <person name="Song I."/>
            <person name="Kim S."/>
            <person name="Choi T."/>
            <person name="Kim D."/>
            <person name="Ryu S."/>
            <person name="Kim W."/>
        </authorList>
    </citation>
    <scope>NUCLEOTIDE SEQUENCE [LARGE SCALE GENOMIC DNA]</scope>
    <source>
        <tissue evidence="2">Muscle</tissue>
    </source>
</reference>
<sequence length="98" mass="10977">MNISDTLTMKYSVRKIPGAQLAVLVDAGSLRPSEQNGQRAGRCGGLWSQQIKTSIDLLHETRDPSGFRRWELLPPEARKAEGPREARRTNKQHRNGPS</sequence>
<evidence type="ECO:0000256" key="1">
    <source>
        <dbReference type="SAM" id="MobiDB-lite"/>
    </source>
</evidence>
<organism evidence="2 3">
    <name type="scientific">Portunus trituberculatus</name>
    <name type="common">Swimming crab</name>
    <name type="synonym">Neptunus trituberculatus</name>
    <dbReference type="NCBI Taxonomy" id="210409"/>
    <lineage>
        <taxon>Eukaryota</taxon>
        <taxon>Metazoa</taxon>
        <taxon>Ecdysozoa</taxon>
        <taxon>Arthropoda</taxon>
        <taxon>Crustacea</taxon>
        <taxon>Multicrustacea</taxon>
        <taxon>Malacostraca</taxon>
        <taxon>Eumalacostraca</taxon>
        <taxon>Eucarida</taxon>
        <taxon>Decapoda</taxon>
        <taxon>Pleocyemata</taxon>
        <taxon>Brachyura</taxon>
        <taxon>Eubrachyura</taxon>
        <taxon>Portunoidea</taxon>
        <taxon>Portunidae</taxon>
        <taxon>Portuninae</taxon>
        <taxon>Portunus</taxon>
    </lineage>
</organism>
<keyword evidence="3" id="KW-1185">Reference proteome</keyword>
<proteinExistence type="predicted"/>
<protein>
    <submittedName>
        <fullName evidence="2">Uncharacterized protein</fullName>
    </submittedName>
</protein>
<gene>
    <name evidence="2" type="ORF">E2C01_041068</name>
</gene>
<evidence type="ECO:0000313" key="2">
    <source>
        <dbReference type="EMBL" id="MPC47326.1"/>
    </source>
</evidence>
<name>A0A5B7FPE3_PORTR</name>
<feature type="region of interest" description="Disordered" evidence="1">
    <location>
        <begin position="68"/>
        <end position="98"/>
    </location>
</feature>
<feature type="compositionally biased region" description="Basic and acidic residues" evidence="1">
    <location>
        <begin position="68"/>
        <end position="88"/>
    </location>
</feature>
<dbReference type="AlphaFoldDB" id="A0A5B7FPE3"/>